<keyword evidence="1" id="KW-0472">Membrane</keyword>
<organism evidence="2 3">
    <name type="scientific">Enterovirga aerilata</name>
    <dbReference type="NCBI Taxonomy" id="2730920"/>
    <lineage>
        <taxon>Bacteria</taxon>
        <taxon>Pseudomonadati</taxon>
        <taxon>Pseudomonadota</taxon>
        <taxon>Alphaproteobacteria</taxon>
        <taxon>Hyphomicrobiales</taxon>
        <taxon>Methylobacteriaceae</taxon>
        <taxon>Enterovirga</taxon>
    </lineage>
</organism>
<keyword evidence="1" id="KW-1133">Transmembrane helix</keyword>
<name>A0A849IA14_9HYPH</name>
<proteinExistence type="predicted"/>
<sequence length="61" mass="6788">MSGGEPEPEDWRARYGGLIGVVFAVFLALAAIWMLERMRSWATLGDCAFTRAPSCRALIRN</sequence>
<evidence type="ECO:0000313" key="2">
    <source>
        <dbReference type="EMBL" id="NNM72847.1"/>
    </source>
</evidence>
<comment type="caution">
    <text evidence="2">The sequence shown here is derived from an EMBL/GenBank/DDBJ whole genome shotgun (WGS) entry which is preliminary data.</text>
</comment>
<feature type="transmembrane region" description="Helical" evidence="1">
    <location>
        <begin position="15"/>
        <end position="35"/>
    </location>
</feature>
<dbReference type="Proteomes" id="UP000564885">
    <property type="component" value="Unassembled WGS sequence"/>
</dbReference>
<keyword evidence="1" id="KW-0812">Transmembrane</keyword>
<dbReference type="EMBL" id="JABEPP010000003">
    <property type="protein sequence ID" value="NNM72847.1"/>
    <property type="molecule type" value="Genomic_DNA"/>
</dbReference>
<protein>
    <submittedName>
        <fullName evidence="2">Uncharacterized protein</fullName>
    </submittedName>
</protein>
<dbReference type="AlphaFoldDB" id="A0A849IA14"/>
<gene>
    <name evidence="2" type="ORF">HJG44_10715</name>
</gene>
<evidence type="ECO:0000313" key="3">
    <source>
        <dbReference type="Proteomes" id="UP000564885"/>
    </source>
</evidence>
<accession>A0A849IA14</accession>
<keyword evidence="3" id="KW-1185">Reference proteome</keyword>
<evidence type="ECO:0000256" key="1">
    <source>
        <dbReference type="SAM" id="Phobius"/>
    </source>
</evidence>
<reference evidence="2 3" key="1">
    <citation type="submission" date="2020-04" db="EMBL/GenBank/DDBJ databases">
        <title>Enterovirga sp. isolate from soil.</title>
        <authorList>
            <person name="Chea S."/>
            <person name="Kim D.-U."/>
        </authorList>
    </citation>
    <scope>NUCLEOTIDE SEQUENCE [LARGE SCALE GENOMIC DNA]</scope>
    <source>
        <strain evidence="2 3">DB1703</strain>
    </source>
</reference>
<dbReference type="RefSeq" id="WP_171218369.1">
    <property type="nucleotide sequence ID" value="NZ_JABEPP010000003.1"/>
</dbReference>